<evidence type="ECO:0000313" key="2">
    <source>
        <dbReference type="WBParaSite" id="jg2813"/>
    </source>
</evidence>
<reference evidence="2" key="1">
    <citation type="submission" date="2022-11" db="UniProtKB">
        <authorList>
            <consortium name="WormBaseParasite"/>
        </authorList>
    </citation>
    <scope>IDENTIFICATION</scope>
</reference>
<proteinExistence type="predicted"/>
<evidence type="ECO:0000313" key="1">
    <source>
        <dbReference type="Proteomes" id="UP000887574"/>
    </source>
</evidence>
<keyword evidence="1" id="KW-1185">Reference proteome</keyword>
<dbReference type="WBParaSite" id="jg2813">
    <property type="protein sequence ID" value="jg2813"/>
    <property type="gene ID" value="jg2813"/>
</dbReference>
<dbReference type="AlphaFoldDB" id="A0A915E6D2"/>
<dbReference type="Proteomes" id="UP000887574">
    <property type="component" value="Unplaced"/>
</dbReference>
<protein>
    <submittedName>
        <fullName evidence="2">Uncharacterized protein</fullName>
    </submittedName>
</protein>
<name>A0A915E6D2_9BILA</name>
<organism evidence="1 2">
    <name type="scientific">Ditylenchus dipsaci</name>
    <dbReference type="NCBI Taxonomy" id="166011"/>
    <lineage>
        <taxon>Eukaryota</taxon>
        <taxon>Metazoa</taxon>
        <taxon>Ecdysozoa</taxon>
        <taxon>Nematoda</taxon>
        <taxon>Chromadorea</taxon>
        <taxon>Rhabditida</taxon>
        <taxon>Tylenchina</taxon>
        <taxon>Tylenchomorpha</taxon>
        <taxon>Sphaerularioidea</taxon>
        <taxon>Anguinidae</taxon>
        <taxon>Anguininae</taxon>
        <taxon>Ditylenchus</taxon>
    </lineage>
</organism>
<accession>A0A915E6D2</accession>
<sequence length="278" mass="31023">MFAGEDPSSSGVEEAPSRRSTLCSCRDPTLRSCGPGRRMLKKPKKNLCEMFLVRYVSSSCLCPGDVCCGIAQEAELSPIFTNTSPLLLLLNLKILDQTNCSINIQVNPSWEADNVPLAVLKGGYYRFNAFEVCFPVDDQKTALLIDHVKALGQIAAREYSLEVKATRYQTSNMVQNLIDTMFDSSPDSKLLSIYVGMDCLDLANYNINIFSLTTSVHVLSCNSVIIWGTFNSSLDDILDYLHYYPLNEAGTPRKLSWMYGPHGDGFVQQLISAIFRYY</sequence>